<evidence type="ECO:0000313" key="2">
    <source>
        <dbReference type="Proteomes" id="UP001602370"/>
    </source>
</evidence>
<evidence type="ECO:0008006" key="3">
    <source>
        <dbReference type="Google" id="ProtNLM"/>
    </source>
</evidence>
<keyword evidence="2" id="KW-1185">Reference proteome</keyword>
<gene>
    <name evidence="1" type="ORF">ACFY8C_15460</name>
</gene>
<evidence type="ECO:0000313" key="1">
    <source>
        <dbReference type="EMBL" id="MFF5919721.1"/>
    </source>
</evidence>
<organism evidence="1 2">
    <name type="scientific">Streptomyces flavochromogenes</name>
    <dbReference type="NCBI Taxonomy" id="68199"/>
    <lineage>
        <taxon>Bacteria</taxon>
        <taxon>Bacillati</taxon>
        <taxon>Actinomycetota</taxon>
        <taxon>Actinomycetes</taxon>
        <taxon>Kitasatosporales</taxon>
        <taxon>Streptomycetaceae</taxon>
        <taxon>Streptomyces</taxon>
    </lineage>
</organism>
<accession>A0ABW6XQG7</accession>
<reference evidence="1 2" key="1">
    <citation type="submission" date="2024-10" db="EMBL/GenBank/DDBJ databases">
        <title>The Natural Products Discovery Center: Release of the First 8490 Sequenced Strains for Exploring Actinobacteria Biosynthetic Diversity.</title>
        <authorList>
            <person name="Kalkreuter E."/>
            <person name="Kautsar S.A."/>
            <person name="Yang D."/>
            <person name="Bader C.D."/>
            <person name="Teijaro C.N."/>
            <person name="Fluegel L."/>
            <person name="Davis C.M."/>
            <person name="Simpson J.R."/>
            <person name="Lauterbach L."/>
            <person name="Steele A.D."/>
            <person name="Gui C."/>
            <person name="Meng S."/>
            <person name="Li G."/>
            <person name="Viehrig K."/>
            <person name="Ye F."/>
            <person name="Su P."/>
            <person name="Kiefer A.F."/>
            <person name="Nichols A."/>
            <person name="Cepeda A.J."/>
            <person name="Yan W."/>
            <person name="Fan B."/>
            <person name="Jiang Y."/>
            <person name="Adhikari A."/>
            <person name="Zheng C.-J."/>
            <person name="Schuster L."/>
            <person name="Cowan T.M."/>
            <person name="Smanski M.J."/>
            <person name="Chevrette M.G."/>
            <person name="De Carvalho L.P.S."/>
            <person name="Shen B."/>
        </authorList>
    </citation>
    <scope>NUCLEOTIDE SEQUENCE [LARGE SCALE GENOMIC DNA]</scope>
    <source>
        <strain evidence="1 2">NPDC012605</strain>
    </source>
</reference>
<protein>
    <recommendedName>
        <fullName evidence="3">Diacylglycerol O-acyltransferase</fullName>
    </recommendedName>
</protein>
<name>A0ABW6XQG7_9ACTN</name>
<sequence length="414" mass="44187">MNVLDRAFALFPDRSPARVTVVHVLDFPAGSFALDDLRARVAERAPGLEALNVAAVGGARSWTRTAPPEAGLHVGAEHVDGRLGEATDALLRGALPARPAPGWDLRMLTCRVDQVQRVCFRIDHAVTDGVGAAHLVAALLADAPVVGPYPYRPPVSRRTPRAWLRTSPFGRFPEHETVPAGCDAAGSGLAAMAYADVPDGRLRAVASRWGVGANDVYLTAVTGALAALQLRQAGRAQDLRVVMPMSVRTQEAQFTPGNAALPAMLRLPCTATGPGARLETVAGQTLAHKGSGLREGGWKTLLRVPPRLLHRSMQRPGFRLATSHIHINGTYRVLGAPPLAASIFGLNSPGMLGYFSLTRTMTTARITIVHDQSHTAAADLPELWLKALDELSEHMEPVGAMQQIVPPTQLRDSP</sequence>
<comment type="caution">
    <text evidence="1">The sequence shown here is derived from an EMBL/GenBank/DDBJ whole genome shotgun (WGS) entry which is preliminary data.</text>
</comment>
<proteinExistence type="predicted"/>
<dbReference type="RefSeq" id="WP_158710481.1">
    <property type="nucleotide sequence ID" value="NZ_JBIBDZ010000004.1"/>
</dbReference>
<dbReference type="Proteomes" id="UP001602370">
    <property type="component" value="Unassembled WGS sequence"/>
</dbReference>
<dbReference type="EMBL" id="JBIBDZ010000004">
    <property type="protein sequence ID" value="MFF5919721.1"/>
    <property type="molecule type" value="Genomic_DNA"/>
</dbReference>